<dbReference type="InterPro" id="IPR013762">
    <property type="entry name" value="Integrase-like_cat_sf"/>
</dbReference>
<feature type="domain" description="Tyr recombinase" evidence="4">
    <location>
        <begin position="219"/>
        <end position="397"/>
    </location>
</feature>
<dbReference type="InterPro" id="IPR025269">
    <property type="entry name" value="SAM-like_dom"/>
</dbReference>
<keyword evidence="6" id="KW-1185">Reference proteome</keyword>
<protein>
    <submittedName>
        <fullName evidence="5">Integrase</fullName>
    </submittedName>
</protein>
<name>A0ABU1T7I1_9SPHI</name>
<organism evidence="5 6">
    <name type="scientific">Mucilaginibacter pocheonensis</name>
    <dbReference type="NCBI Taxonomy" id="398050"/>
    <lineage>
        <taxon>Bacteria</taxon>
        <taxon>Pseudomonadati</taxon>
        <taxon>Bacteroidota</taxon>
        <taxon>Sphingobacteriia</taxon>
        <taxon>Sphingobacteriales</taxon>
        <taxon>Sphingobacteriaceae</taxon>
        <taxon>Mucilaginibacter</taxon>
    </lineage>
</organism>
<dbReference type="InterPro" id="IPR010998">
    <property type="entry name" value="Integrase_recombinase_N"/>
</dbReference>
<dbReference type="Pfam" id="PF17293">
    <property type="entry name" value="Arm-DNA-bind_5"/>
    <property type="match status" value="1"/>
</dbReference>
<evidence type="ECO:0000256" key="1">
    <source>
        <dbReference type="ARBA" id="ARBA00008857"/>
    </source>
</evidence>
<dbReference type="CDD" id="cd01185">
    <property type="entry name" value="INTN1_C_like"/>
    <property type="match status" value="1"/>
</dbReference>
<dbReference type="PROSITE" id="PS51898">
    <property type="entry name" value="TYR_RECOMBINASE"/>
    <property type="match status" value="1"/>
</dbReference>
<sequence>MSANFMMLFFLRKPKNYQDGPWPVYLRITVNGKRSETTTGREWMPDRWNARAGRAKGTADGVRRLNVFLDGLQQKVYEAHRLLEDAGELINAENIRDAYLGKYNTSHLLIETFRDHNDKMEALLGTEYSKGTMTCFLTSFKHTQNFVKSKYRQDDIEVMRVDNAFIRDFDFYLRSQCNCANNSAVKNIRNFGKIVRICMANGWIKADPFLHYKKRMRVVDRVYLTTDELDEVAHKNIGTGRLSQVRDIFLFCCYTGLAYIDVQKLRSSDIVKGVDGEKWIDIKRQKTSTSARVPLLPAALNLIARYADHPHCERTGKVFPVSSNQKMNAYLKEIADLCNIDKPVTFHTARHTFATTVTLLNGVPIESVSKMLGHTNLRITQHYAKILDIKVGADMAALKTKFASR</sequence>
<evidence type="ECO:0000313" key="6">
    <source>
        <dbReference type="Proteomes" id="UP001247620"/>
    </source>
</evidence>
<dbReference type="PANTHER" id="PTHR30349:SF64">
    <property type="entry name" value="PROPHAGE INTEGRASE INTD-RELATED"/>
    <property type="match status" value="1"/>
</dbReference>
<evidence type="ECO:0000313" key="5">
    <source>
        <dbReference type="EMBL" id="MDR6941342.1"/>
    </source>
</evidence>
<reference evidence="5 6" key="1">
    <citation type="submission" date="2023-07" db="EMBL/GenBank/DDBJ databases">
        <title>Sorghum-associated microbial communities from plants grown in Nebraska, USA.</title>
        <authorList>
            <person name="Schachtman D."/>
        </authorList>
    </citation>
    <scope>NUCLEOTIDE SEQUENCE [LARGE SCALE GENOMIC DNA]</scope>
    <source>
        <strain evidence="5 6">3262</strain>
    </source>
</reference>
<dbReference type="InterPro" id="IPR002104">
    <property type="entry name" value="Integrase_catalytic"/>
</dbReference>
<dbReference type="Pfam" id="PF13102">
    <property type="entry name" value="Phage_int_SAM_5"/>
    <property type="match status" value="1"/>
</dbReference>
<evidence type="ECO:0000256" key="2">
    <source>
        <dbReference type="ARBA" id="ARBA00023125"/>
    </source>
</evidence>
<evidence type="ECO:0000259" key="4">
    <source>
        <dbReference type="PROSITE" id="PS51898"/>
    </source>
</evidence>
<dbReference type="Proteomes" id="UP001247620">
    <property type="component" value="Unassembled WGS sequence"/>
</dbReference>
<dbReference type="Pfam" id="PF00589">
    <property type="entry name" value="Phage_integrase"/>
    <property type="match status" value="1"/>
</dbReference>
<proteinExistence type="inferred from homology"/>
<dbReference type="InterPro" id="IPR011010">
    <property type="entry name" value="DNA_brk_join_enz"/>
</dbReference>
<dbReference type="InterPro" id="IPR050090">
    <property type="entry name" value="Tyrosine_recombinase_XerCD"/>
</dbReference>
<comment type="caution">
    <text evidence="5">The sequence shown here is derived from an EMBL/GenBank/DDBJ whole genome shotgun (WGS) entry which is preliminary data.</text>
</comment>
<accession>A0ABU1T7I1</accession>
<dbReference type="EMBL" id="JAVDUU010000001">
    <property type="protein sequence ID" value="MDR6941342.1"/>
    <property type="molecule type" value="Genomic_DNA"/>
</dbReference>
<comment type="similarity">
    <text evidence="1">Belongs to the 'phage' integrase family.</text>
</comment>
<dbReference type="SUPFAM" id="SSF56349">
    <property type="entry name" value="DNA breaking-rejoining enzymes"/>
    <property type="match status" value="1"/>
</dbReference>
<dbReference type="PANTHER" id="PTHR30349">
    <property type="entry name" value="PHAGE INTEGRASE-RELATED"/>
    <property type="match status" value="1"/>
</dbReference>
<dbReference type="Gene3D" id="1.10.443.10">
    <property type="entry name" value="Intergrase catalytic core"/>
    <property type="match status" value="1"/>
</dbReference>
<dbReference type="RefSeq" id="WP_310092979.1">
    <property type="nucleotide sequence ID" value="NZ_JAVDUU010000001.1"/>
</dbReference>
<evidence type="ECO:0000256" key="3">
    <source>
        <dbReference type="ARBA" id="ARBA00023172"/>
    </source>
</evidence>
<dbReference type="Gene3D" id="1.10.150.130">
    <property type="match status" value="1"/>
</dbReference>
<dbReference type="InterPro" id="IPR035386">
    <property type="entry name" value="Arm-DNA-bind_5"/>
</dbReference>
<keyword evidence="2" id="KW-0238">DNA-binding</keyword>
<keyword evidence="3" id="KW-0233">DNA recombination</keyword>
<gene>
    <name evidence="5" type="ORF">J2W55_001170</name>
</gene>